<dbReference type="PROSITE" id="PS00678">
    <property type="entry name" value="WD_REPEATS_1"/>
    <property type="match status" value="10"/>
</dbReference>
<feature type="repeat" description="WD" evidence="4">
    <location>
        <begin position="990"/>
        <end position="1031"/>
    </location>
</feature>
<dbReference type="InterPro" id="IPR058651">
    <property type="entry name" value="HTH_VMAP-M9"/>
</dbReference>
<dbReference type="SUPFAM" id="SSF50978">
    <property type="entry name" value="WD40 repeat-like"/>
    <property type="match status" value="2"/>
</dbReference>
<name>A0ABR8KBS3_9NOSO</name>
<dbReference type="Pfam" id="PF26355">
    <property type="entry name" value="HTH_VMAP-M9"/>
    <property type="match status" value="1"/>
</dbReference>
<evidence type="ECO:0000313" key="7">
    <source>
        <dbReference type="EMBL" id="MBD2735562.1"/>
    </source>
</evidence>
<evidence type="ECO:0000259" key="6">
    <source>
        <dbReference type="Pfam" id="PF26355"/>
    </source>
</evidence>
<dbReference type="SUPFAM" id="SSF52540">
    <property type="entry name" value="P-loop containing nucleoside triphosphate hydrolases"/>
    <property type="match status" value="1"/>
</dbReference>
<evidence type="ECO:0000313" key="8">
    <source>
        <dbReference type="Proteomes" id="UP000637383"/>
    </source>
</evidence>
<dbReference type="PANTHER" id="PTHR15622:SF2">
    <property type="entry name" value="U4_U6 SMALL NUCLEAR RIBONUCLEOPROTEIN PRP4"/>
    <property type="match status" value="1"/>
</dbReference>
<comment type="caution">
    <text evidence="7">The sequence shown here is derived from an EMBL/GenBank/DDBJ whole genome shotgun (WGS) entry which is preliminary data.</text>
</comment>
<dbReference type="EMBL" id="JACJTU010000015">
    <property type="protein sequence ID" value="MBD2735562.1"/>
    <property type="molecule type" value="Genomic_DNA"/>
</dbReference>
<feature type="repeat" description="WD" evidence="4">
    <location>
        <begin position="696"/>
        <end position="737"/>
    </location>
</feature>
<keyword evidence="3" id="KW-0833">Ubl conjugation pathway</keyword>
<gene>
    <name evidence="7" type="ORF">H6H03_16960</name>
</gene>
<dbReference type="PRINTS" id="PR00320">
    <property type="entry name" value="GPROTEINBRPT"/>
</dbReference>
<protein>
    <submittedName>
        <fullName evidence="7">NACHT domain-containing protein</fullName>
    </submittedName>
</protein>
<dbReference type="InterPro" id="IPR002182">
    <property type="entry name" value="NB-ARC"/>
</dbReference>
<dbReference type="InterPro" id="IPR027417">
    <property type="entry name" value="P-loop_NTPase"/>
</dbReference>
<dbReference type="Pfam" id="PF00400">
    <property type="entry name" value="WD40"/>
    <property type="match status" value="5"/>
</dbReference>
<dbReference type="PROSITE" id="PS50294">
    <property type="entry name" value="WD_REPEATS_REGION"/>
    <property type="match status" value="12"/>
</dbReference>
<dbReference type="InterPro" id="IPR051983">
    <property type="entry name" value="WSB_SOCS-box_domain"/>
</dbReference>
<dbReference type="PRINTS" id="PR00364">
    <property type="entry name" value="DISEASERSIST"/>
</dbReference>
<evidence type="ECO:0000256" key="2">
    <source>
        <dbReference type="ARBA" id="ARBA00022737"/>
    </source>
</evidence>
<feature type="repeat" description="WD" evidence="4">
    <location>
        <begin position="1032"/>
        <end position="1073"/>
    </location>
</feature>
<feature type="repeat" description="WD" evidence="4">
    <location>
        <begin position="948"/>
        <end position="989"/>
    </location>
</feature>
<keyword evidence="1 4" id="KW-0853">WD repeat</keyword>
<proteinExistence type="predicted"/>
<organism evidence="7 8">
    <name type="scientific">Nostoc paludosum FACHB-159</name>
    <dbReference type="NCBI Taxonomy" id="2692908"/>
    <lineage>
        <taxon>Bacteria</taxon>
        <taxon>Bacillati</taxon>
        <taxon>Cyanobacteriota</taxon>
        <taxon>Cyanophyceae</taxon>
        <taxon>Nostocales</taxon>
        <taxon>Nostocaceae</taxon>
        <taxon>Nostoc</taxon>
    </lineage>
</organism>
<feature type="repeat" description="WD" evidence="4">
    <location>
        <begin position="612"/>
        <end position="653"/>
    </location>
</feature>
<keyword evidence="2" id="KW-0677">Repeat</keyword>
<feature type="repeat" description="WD" evidence="4">
    <location>
        <begin position="654"/>
        <end position="695"/>
    </location>
</feature>
<dbReference type="Pfam" id="PF25173">
    <property type="entry name" value="Beta-prop_WDR3_1st"/>
    <property type="match status" value="2"/>
</dbReference>
<dbReference type="RefSeq" id="WP_190956217.1">
    <property type="nucleotide sequence ID" value="NZ_JACJTU010000015.1"/>
</dbReference>
<feature type="domain" description="vWA-MoxR associated protein N-terminal HTH" evidence="6">
    <location>
        <begin position="1"/>
        <end position="85"/>
    </location>
</feature>
<reference evidence="7 8" key="1">
    <citation type="journal article" date="2020" name="ISME J.">
        <title>Comparative genomics reveals insights into cyanobacterial evolution and habitat adaptation.</title>
        <authorList>
            <person name="Chen M.Y."/>
            <person name="Teng W.K."/>
            <person name="Zhao L."/>
            <person name="Hu C.X."/>
            <person name="Zhou Y.K."/>
            <person name="Han B.P."/>
            <person name="Song L.R."/>
            <person name="Shu W.S."/>
        </authorList>
    </citation>
    <scope>NUCLEOTIDE SEQUENCE [LARGE SCALE GENOMIC DNA]</scope>
    <source>
        <strain evidence="7 8">FACHB-159</strain>
    </source>
</reference>
<dbReference type="Gene3D" id="2.130.10.10">
    <property type="entry name" value="YVTN repeat-like/Quinoprotein amine dehydrogenase"/>
    <property type="match status" value="6"/>
</dbReference>
<dbReference type="InterPro" id="IPR001680">
    <property type="entry name" value="WD40_rpt"/>
</dbReference>
<dbReference type="InterPro" id="IPR015943">
    <property type="entry name" value="WD40/YVTN_repeat-like_dom_sf"/>
</dbReference>
<feature type="repeat" description="WD" evidence="4">
    <location>
        <begin position="1074"/>
        <end position="1115"/>
    </location>
</feature>
<dbReference type="CDD" id="cd00200">
    <property type="entry name" value="WD40"/>
    <property type="match status" value="2"/>
</dbReference>
<feature type="repeat" description="WD" evidence="4">
    <location>
        <begin position="906"/>
        <end position="947"/>
    </location>
</feature>
<dbReference type="PANTHER" id="PTHR15622">
    <property type="entry name" value="WD40 REPEAT PROTEIN"/>
    <property type="match status" value="1"/>
</dbReference>
<feature type="repeat" description="WD" evidence="4">
    <location>
        <begin position="780"/>
        <end position="821"/>
    </location>
</feature>
<feature type="repeat" description="WD" evidence="4">
    <location>
        <begin position="822"/>
        <end position="863"/>
    </location>
</feature>
<dbReference type="Gene3D" id="3.40.50.300">
    <property type="entry name" value="P-loop containing nucleotide triphosphate hydrolases"/>
    <property type="match status" value="1"/>
</dbReference>
<dbReference type="PROSITE" id="PS50082">
    <property type="entry name" value="WD_REPEATS_2"/>
    <property type="match status" value="12"/>
</dbReference>
<dbReference type="SMART" id="SM00320">
    <property type="entry name" value="WD40"/>
    <property type="match status" value="14"/>
</dbReference>
<dbReference type="InterPro" id="IPR019775">
    <property type="entry name" value="WD40_repeat_CS"/>
</dbReference>
<feature type="domain" description="NB-ARC" evidence="5">
    <location>
        <begin position="131"/>
        <end position="233"/>
    </location>
</feature>
<evidence type="ECO:0000256" key="4">
    <source>
        <dbReference type="PROSITE-ProRule" id="PRU00221"/>
    </source>
</evidence>
<evidence type="ECO:0000256" key="3">
    <source>
        <dbReference type="ARBA" id="ARBA00022786"/>
    </source>
</evidence>
<dbReference type="Proteomes" id="UP000637383">
    <property type="component" value="Unassembled WGS sequence"/>
</dbReference>
<evidence type="ECO:0000256" key="1">
    <source>
        <dbReference type="ARBA" id="ARBA00022574"/>
    </source>
</evidence>
<feature type="repeat" description="WD" evidence="4">
    <location>
        <begin position="738"/>
        <end position="779"/>
    </location>
</feature>
<evidence type="ECO:0000259" key="5">
    <source>
        <dbReference type="Pfam" id="PF00931"/>
    </source>
</evidence>
<keyword evidence="8" id="KW-1185">Reference proteome</keyword>
<dbReference type="InterPro" id="IPR036322">
    <property type="entry name" value="WD40_repeat_dom_sf"/>
</dbReference>
<dbReference type="InterPro" id="IPR020472">
    <property type="entry name" value="WD40_PAC1"/>
</dbReference>
<accession>A0ABR8KBS3</accession>
<feature type="repeat" description="WD" evidence="4">
    <location>
        <begin position="1116"/>
        <end position="1157"/>
    </location>
</feature>
<dbReference type="Pfam" id="PF00931">
    <property type="entry name" value="NB-ARC"/>
    <property type="match status" value="1"/>
</dbReference>
<sequence length="1193" mass="132354">MDLEQALEIANQAVHAQIGRYLSDVEQLIFAGAWQRQTYEQIAEINGYSVKYLKDDSGRKFWKLLSQVLGESVSKNNFRSAIERLRQRQETQPKADRNQSVEIVLPRPAGIQTDWGEVLDVSQFYGRSAELTTLMQWIANDRCRLIALLGMGGIGKTALSVKLANQLLITSSIQGRNEFEFVIWRSLRNAPPLENLLADLVSFLSNQQDTQNTLDRFIYYLRSHRCLVILDNMETILQSSESAGQFRPGYEGYGELLRLVSESNHQSCVVLTSREKPAEVAAFEGVDFKVRSLRLSGSQQAAQAILQAKGLIGSPEQNQELGDRYSNSPLAIKIVSTSIQDLFEGDIDEFLKQDTTIFNGIRRLLDQQFDRLSPLEQTTMYWLAINREWTSIAELQDDIIPAVSKGKLLETLESLNWRSLIEKQSGSYTQQPVVMEYITERLIEQVTTELNTAELNFFTSYALTKTTVKEYVRESQVRLILQFVAHGFYQKFSSIAAQEQQIFRILRQLRRSETQQSGYGAGNLMNLCNCLQLDLTNYDFSGLIVRHAYLQTVNLHQVNFTCTNFDRSVFAQTFGAVYAVDISPDGSLFAIGEANNQIRLYNFVDGQPLLVLKQHTSEVMFVKFSPDGKLLGSAGADFTVRLWDIPSGTLLRTLTGHTNPVWSVAWSPDGTTLASGGQDKIVKIWDVSTGKVLQTWQGHSDQICSVAWSSDRTTLATGSNDRTIKLWNALTGQLLNVLKGHTDWVRSVGFSPDGRMLASASADFTVRLWDIPSGTLLRTLTGHTNPVWSVVWSPNGTTLASGSHDQTVKIWDVSSGKVLRTLQGHRYQVWSVAFSPDGRILISGGHDQTIKVWDVVTGQVLQTSQGYSDWVWSVAWSANHAVMAQGSRDRTVKLRDGATGKLFNILNKHTSSVLAVAFSPDSLAIASGSADQSIQIWEVATGRVLRSLRGHTGWIWSVAWSLDGTMLASGSNDLTVRLWDVATGELIKILEGHLGWVTSVAFSSDGNVLASGGFDQTVKLWDISTGQVLKTLQEHSDWVWSVQFSPIAPLLATGSVDKTVKLWNSSRGNVLRTLQGHTNWVTSVAFSPNGKQLASSSYDLTVRLWDVASGQLLKTLEGHTSSVWSVAWSPDGVTLLSGSADETIKLWDTQTGVCLKTLRADRPYEGMNITGVTGITEAQKATLKALGAIEQSS</sequence>